<feature type="region of interest" description="Disordered" evidence="7">
    <location>
        <begin position="148"/>
        <end position="172"/>
    </location>
</feature>
<protein>
    <recommendedName>
        <fullName evidence="9">ABC transmembrane type-1 domain-containing protein</fullName>
    </recommendedName>
</protein>
<keyword evidence="6 8" id="KW-0472">Membrane</keyword>
<feature type="compositionally biased region" description="Basic and acidic residues" evidence="7">
    <location>
        <begin position="157"/>
        <end position="172"/>
    </location>
</feature>
<evidence type="ECO:0000256" key="5">
    <source>
        <dbReference type="ARBA" id="ARBA00022989"/>
    </source>
</evidence>
<dbReference type="InterPro" id="IPR011527">
    <property type="entry name" value="ABC1_TM_dom"/>
</dbReference>
<organism evidence="10 11">
    <name type="scientific">Ridgeia piscesae</name>
    <name type="common">Tubeworm</name>
    <dbReference type="NCBI Taxonomy" id="27915"/>
    <lineage>
        <taxon>Eukaryota</taxon>
        <taxon>Metazoa</taxon>
        <taxon>Spiralia</taxon>
        <taxon>Lophotrochozoa</taxon>
        <taxon>Annelida</taxon>
        <taxon>Polychaeta</taxon>
        <taxon>Sedentaria</taxon>
        <taxon>Canalipalpata</taxon>
        <taxon>Sabellida</taxon>
        <taxon>Siboglinidae</taxon>
        <taxon>Ridgeia</taxon>
    </lineage>
</organism>
<dbReference type="InterPro" id="IPR039421">
    <property type="entry name" value="Type_1_exporter"/>
</dbReference>
<evidence type="ECO:0000259" key="9">
    <source>
        <dbReference type="PROSITE" id="PS50929"/>
    </source>
</evidence>
<accession>A0AAD9NUE1</accession>
<dbReference type="GO" id="GO:0005743">
    <property type="term" value="C:mitochondrial inner membrane"/>
    <property type="evidence" value="ECO:0007669"/>
    <property type="project" value="TreeGrafter"/>
</dbReference>
<keyword evidence="2" id="KW-0813">Transport</keyword>
<dbReference type="GO" id="GO:0015421">
    <property type="term" value="F:ABC-type oligopeptide transporter activity"/>
    <property type="evidence" value="ECO:0007669"/>
    <property type="project" value="TreeGrafter"/>
</dbReference>
<feature type="transmembrane region" description="Helical" evidence="8">
    <location>
        <begin position="251"/>
        <end position="272"/>
    </location>
</feature>
<dbReference type="InterPro" id="IPR036640">
    <property type="entry name" value="ABC1_TM_sf"/>
</dbReference>
<dbReference type="GO" id="GO:0005524">
    <property type="term" value="F:ATP binding"/>
    <property type="evidence" value="ECO:0007669"/>
    <property type="project" value="InterPro"/>
</dbReference>
<evidence type="ECO:0000256" key="7">
    <source>
        <dbReference type="SAM" id="MobiDB-lite"/>
    </source>
</evidence>
<keyword evidence="4" id="KW-0677">Repeat</keyword>
<dbReference type="GO" id="GO:0090374">
    <property type="term" value="P:oligopeptide export from mitochondrion"/>
    <property type="evidence" value="ECO:0007669"/>
    <property type="project" value="TreeGrafter"/>
</dbReference>
<comment type="subcellular location">
    <subcellularLocation>
        <location evidence="1">Membrane</location>
        <topology evidence="1">Multi-pass membrane protein</topology>
    </subcellularLocation>
</comment>
<dbReference type="SUPFAM" id="SSF90123">
    <property type="entry name" value="ABC transporter transmembrane region"/>
    <property type="match status" value="1"/>
</dbReference>
<dbReference type="Gene3D" id="1.20.1560.10">
    <property type="entry name" value="ABC transporter type 1, transmembrane domain"/>
    <property type="match status" value="1"/>
</dbReference>
<dbReference type="PANTHER" id="PTHR43394">
    <property type="entry name" value="ATP-DEPENDENT PERMEASE MDL1, MITOCHONDRIAL"/>
    <property type="match status" value="1"/>
</dbReference>
<dbReference type="AlphaFoldDB" id="A0AAD9NUE1"/>
<evidence type="ECO:0000256" key="8">
    <source>
        <dbReference type="SAM" id="Phobius"/>
    </source>
</evidence>
<evidence type="ECO:0000256" key="6">
    <source>
        <dbReference type="ARBA" id="ARBA00023136"/>
    </source>
</evidence>
<name>A0AAD9NUE1_RIDPI</name>
<dbReference type="PROSITE" id="PS50929">
    <property type="entry name" value="ABC_TM1F"/>
    <property type="match status" value="1"/>
</dbReference>
<feature type="transmembrane region" description="Helical" evidence="8">
    <location>
        <begin position="194"/>
        <end position="217"/>
    </location>
</feature>
<feature type="transmembrane region" description="Helical" evidence="8">
    <location>
        <begin position="326"/>
        <end position="343"/>
    </location>
</feature>
<evidence type="ECO:0000256" key="4">
    <source>
        <dbReference type="ARBA" id="ARBA00022737"/>
    </source>
</evidence>
<reference evidence="10" key="1">
    <citation type="journal article" date="2023" name="Mol. Biol. Evol.">
        <title>Third-Generation Sequencing Reveals the Adaptive Role of the Epigenome in Three Deep-Sea Polychaetes.</title>
        <authorList>
            <person name="Perez M."/>
            <person name="Aroh O."/>
            <person name="Sun Y."/>
            <person name="Lan Y."/>
            <person name="Juniper S.K."/>
            <person name="Young C.R."/>
            <person name="Angers B."/>
            <person name="Qian P.Y."/>
        </authorList>
    </citation>
    <scope>NUCLEOTIDE SEQUENCE</scope>
    <source>
        <strain evidence="10">R07B-5</strain>
    </source>
</reference>
<keyword evidence="3 8" id="KW-0812">Transmembrane</keyword>
<feature type="transmembrane region" description="Helical" evidence="8">
    <location>
        <begin position="349"/>
        <end position="368"/>
    </location>
</feature>
<dbReference type="CDD" id="cd18577">
    <property type="entry name" value="ABC_6TM_Pgp_ABCB1_D1_like"/>
    <property type="match status" value="1"/>
</dbReference>
<dbReference type="EMBL" id="JAODUO010000413">
    <property type="protein sequence ID" value="KAK2181043.1"/>
    <property type="molecule type" value="Genomic_DNA"/>
</dbReference>
<keyword evidence="11" id="KW-1185">Reference proteome</keyword>
<keyword evidence="5 8" id="KW-1133">Transmembrane helix</keyword>
<evidence type="ECO:0000256" key="2">
    <source>
        <dbReference type="ARBA" id="ARBA00022448"/>
    </source>
</evidence>
<evidence type="ECO:0000256" key="1">
    <source>
        <dbReference type="ARBA" id="ARBA00004141"/>
    </source>
</evidence>
<feature type="domain" description="ABC transmembrane type-1" evidence="9">
    <location>
        <begin position="200"/>
        <end position="370"/>
    </location>
</feature>
<comment type="caution">
    <text evidence="10">The sequence shown here is derived from an EMBL/GenBank/DDBJ whole genome shotgun (WGS) entry which is preliminary data.</text>
</comment>
<dbReference type="Proteomes" id="UP001209878">
    <property type="component" value="Unassembled WGS sequence"/>
</dbReference>
<evidence type="ECO:0000256" key="3">
    <source>
        <dbReference type="ARBA" id="ARBA00022692"/>
    </source>
</evidence>
<dbReference type="Pfam" id="PF00664">
    <property type="entry name" value="ABC_membrane"/>
    <property type="match status" value="1"/>
</dbReference>
<evidence type="ECO:0000313" key="11">
    <source>
        <dbReference type="Proteomes" id="UP001209878"/>
    </source>
</evidence>
<dbReference type="PANTHER" id="PTHR43394:SF11">
    <property type="entry name" value="ATP-BINDING CASSETTE TRANSPORTER"/>
    <property type="match status" value="1"/>
</dbReference>
<proteinExistence type="predicted"/>
<gene>
    <name evidence="10" type="ORF">NP493_412g00010</name>
</gene>
<sequence>MTNRVFSAIPIDQAREQNNACIKSDGGTVGLTDNHSAFRRWVVAGHEVVALTEDGFEDAHQLMGRQDEEDRQGTGGIYATIIPYTSITQLVIYLRKHEDSLAWPQQADVITNVLVGRSVYLWPGAVHAAKTVGLCIVVVVSPPEEIECGHSGSGTGESKDKNDEAKPSGNEKEKKKGIAGFFTIFRMADCLDRLLMVVEVLAAMLHGVATPMVVYIFSEAVDVFVADTMATHNATGMETLTSAITPVCVRLTYWAVIIIVAGTIHMFCWKWTSERQVSRLRSQLFSAILHQDCAWFDSHDTGSLTVTLTNDIVNVMSGMSDKISNFLQNFTVFVVAFIMALATNWRLSLAAFSLVPFIAAFVLGAVIVSE</sequence>
<evidence type="ECO:0000313" key="10">
    <source>
        <dbReference type="EMBL" id="KAK2181043.1"/>
    </source>
</evidence>